<name>C1E6E5_MICCC</name>
<dbReference type="PANTHER" id="PTHR24419:SF18">
    <property type="entry name" value="SERINE_THREONINE-PROTEIN KINASE HASPIN"/>
    <property type="match status" value="1"/>
</dbReference>
<evidence type="ECO:0000313" key="10">
    <source>
        <dbReference type="EMBL" id="ACO63411.1"/>
    </source>
</evidence>
<keyword evidence="3" id="KW-0808">Transferase</keyword>
<dbReference type="EMBL" id="CP001326">
    <property type="protein sequence ID" value="ACO63411.1"/>
    <property type="molecule type" value="Genomic_DNA"/>
</dbReference>
<dbReference type="AlphaFoldDB" id="C1E6E5"/>
<evidence type="ECO:0000256" key="2">
    <source>
        <dbReference type="ARBA" id="ARBA00022527"/>
    </source>
</evidence>
<dbReference type="GeneID" id="8243827"/>
<reference evidence="10 11" key="1">
    <citation type="journal article" date="2009" name="Science">
        <title>Green evolution and dynamic adaptations revealed by genomes of the marine picoeukaryotes Micromonas.</title>
        <authorList>
            <person name="Worden A.Z."/>
            <person name="Lee J.H."/>
            <person name="Mock T."/>
            <person name="Rouze P."/>
            <person name="Simmons M.P."/>
            <person name="Aerts A.L."/>
            <person name="Allen A.E."/>
            <person name="Cuvelier M.L."/>
            <person name="Derelle E."/>
            <person name="Everett M.V."/>
            <person name="Foulon E."/>
            <person name="Grimwood J."/>
            <person name="Gundlach H."/>
            <person name="Henrissat B."/>
            <person name="Napoli C."/>
            <person name="McDonald S.M."/>
            <person name="Parker M.S."/>
            <person name="Rombauts S."/>
            <person name="Salamov A."/>
            <person name="Von Dassow P."/>
            <person name="Badger J.H."/>
            <person name="Coutinho P.M."/>
            <person name="Demir E."/>
            <person name="Dubchak I."/>
            <person name="Gentemann C."/>
            <person name="Eikrem W."/>
            <person name="Gready J.E."/>
            <person name="John U."/>
            <person name="Lanier W."/>
            <person name="Lindquist E.A."/>
            <person name="Lucas S."/>
            <person name="Mayer K.F."/>
            <person name="Moreau H."/>
            <person name="Not F."/>
            <person name="Otillar R."/>
            <person name="Panaud O."/>
            <person name="Pangilinan J."/>
            <person name="Paulsen I."/>
            <person name="Piegu B."/>
            <person name="Poliakov A."/>
            <person name="Robbens S."/>
            <person name="Schmutz J."/>
            <person name="Toulza E."/>
            <person name="Wyss T."/>
            <person name="Zelensky A."/>
            <person name="Zhou K."/>
            <person name="Armbrust E.V."/>
            <person name="Bhattacharya D."/>
            <person name="Goodenough U.W."/>
            <person name="Van de Peer Y."/>
            <person name="Grigoriev I.V."/>
        </authorList>
    </citation>
    <scope>NUCLEOTIDE SEQUENCE [LARGE SCALE GENOMIC DNA]</scope>
    <source>
        <strain evidence="11">RCC299 / NOUM17</strain>
    </source>
</reference>
<dbReference type="SUPFAM" id="SSF56112">
    <property type="entry name" value="Protein kinase-like (PK-like)"/>
    <property type="match status" value="1"/>
</dbReference>
<evidence type="ECO:0000256" key="4">
    <source>
        <dbReference type="ARBA" id="ARBA00022741"/>
    </source>
</evidence>
<dbReference type="OrthoDB" id="21018at2759"/>
<dbReference type="PANTHER" id="PTHR24419">
    <property type="entry name" value="INTERLEUKIN-1 RECEPTOR-ASSOCIATED KINASE"/>
    <property type="match status" value="1"/>
</dbReference>
<sequence length="177" mass="20127">MLLQVTVALAVAEEAMKFEHRDLHWGNVLLQRCGVDETRRARLNGVNLTYPTNGLAVNIIDFTLSRLDMGDGKEDVAFCDLEADPELFEGPAGHCQSDTYRRMRKATKGMWERHCPKTNALWLHYLADCLLSDKEFPMTAGQKADLKGFKKRAMGYKSANEALWDDMFVGVWRSSHM</sequence>
<evidence type="ECO:0000313" key="11">
    <source>
        <dbReference type="Proteomes" id="UP000002009"/>
    </source>
</evidence>
<dbReference type="EC" id="2.7.11.1" evidence="1"/>
<dbReference type="GO" id="GO:0072354">
    <property type="term" value="F:histone H3T3 kinase activity"/>
    <property type="evidence" value="ECO:0007669"/>
    <property type="project" value="TreeGrafter"/>
</dbReference>
<keyword evidence="11" id="KW-1185">Reference proteome</keyword>
<dbReference type="RefSeq" id="XP_002502153.1">
    <property type="nucleotide sequence ID" value="XM_002502107.1"/>
</dbReference>
<keyword evidence="4" id="KW-0547">Nucleotide-binding</keyword>
<dbReference type="InParanoid" id="C1E6E5"/>
<evidence type="ECO:0000256" key="7">
    <source>
        <dbReference type="ARBA" id="ARBA00047899"/>
    </source>
</evidence>
<dbReference type="GO" id="GO:0005634">
    <property type="term" value="C:nucleus"/>
    <property type="evidence" value="ECO:0007669"/>
    <property type="project" value="TreeGrafter"/>
</dbReference>
<dbReference type="OMA" id="GHAQYEL"/>
<keyword evidence="2" id="KW-0723">Serine/threonine-protein kinase</keyword>
<evidence type="ECO:0000259" key="9">
    <source>
        <dbReference type="SMART" id="SM01331"/>
    </source>
</evidence>
<feature type="domain" description="Serine/threonine-protein kinase haspin C-terminal" evidence="9">
    <location>
        <begin position="85"/>
        <end position="169"/>
    </location>
</feature>
<evidence type="ECO:0000256" key="6">
    <source>
        <dbReference type="ARBA" id="ARBA00022840"/>
    </source>
</evidence>
<dbReference type="InterPro" id="IPR011009">
    <property type="entry name" value="Kinase-like_dom_sf"/>
</dbReference>
<evidence type="ECO:0000256" key="3">
    <source>
        <dbReference type="ARBA" id="ARBA00022679"/>
    </source>
</evidence>
<comment type="catalytic activity">
    <reaction evidence="8">
        <text>L-seryl-[protein] + ATP = O-phospho-L-seryl-[protein] + ADP + H(+)</text>
        <dbReference type="Rhea" id="RHEA:17989"/>
        <dbReference type="Rhea" id="RHEA-COMP:9863"/>
        <dbReference type="Rhea" id="RHEA-COMP:11604"/>
        <dbReference type="ChEBI" id="CHEBI:15378"/>
        <dbReference type="ChEBI" id="CHEBI:29999"/>
        <dbReference type="ChEBI" id="CHEBI:30616"/>
        <dbReference type="ChEBI" id="CHEBI:83421"/>
        <dbReference type="ChEBI" id="CHEBI:456216"/>
        <dbReference type="EC" id="2.7.11.1"/>
    </reaction>
</comment>
<protein>
    <recommendedName>
        <fullName evidence="1">non-specific serine/threonine protein kinase</fullName>
        <ecNumber evidence="1">2.7.11.1</ecNumber>
    </recommendedName>
</protein>
<dbReference type="STRING" id="296587.C1E6E5"/>
<keyword evidence="5" id="KW-0418">Kinase</keyword>
<keyword evidence="6" id="KW-0067">ATP-binding</keyword>
<dbReference type="GO" id="GO:0000278">
    <property type="term" value="P:mitotic cell cycle"/>
    <property type="evidence" value="ECO:0007669"/>
    <property type="project" value="TreeGrafter"/>
</dbReference>
<dbReference type="Pfam" id="PF12330">
    <property type="entry name" value="Haspin_kinase"/>
    <property type="match status" value="1"/>
</dbReference>
<dbReference type="KEGG" id="mis:MICPUN_108280"/>
<comment type="catalytic activity">
    <reaction evidence="7">
        <text>L-threonyl-[protein] + ATP = O-phospho-L-threonyl-[protein] + ADP + H(+)</text>
        <dbReference type="Rhea" id="RHEA:46608"/>
        <dbReference type="Rhea" id="RHEA-COMP:11060"/>
        <dbReference type="Rhea" id="RHEA-COMP:11605"/>
        <dbReference type="ChEBI" id="CHEBI:15378"/>
        <dbReference type="ChEBI" id="CHEBI:30013"/>
        <dbReference type="ChEBI" id="CHEBI:30616"/>
        <dbReference type="ChEBI" id="CHEBI:61977"/>
        <dbReference type="ChEBI" id="CHEBI:456216"/>
        <dbReference type="EC" id="2.7.11.1"/>
    </reaction>
</comment>
<dbReference type="InterPro" id="IPR024604">
    <property type="entry name" value="GSG2_C"/>
</dbReference>
<gene>
    <name evidence="10" type="ORF">MICPUN_108280</name>
</gene>
<dbReference type="GO" id="GO:0005737">
    <property type="term" value="C:cytoplasm"/>
    <property type="evidence" value="ECO:0007669"/>
    <property type="project" value="TreeGrafter"/>
</dbReference>
<proteinExistence type="predicted"/>
<evidence type="ECO:0000256" key="1">
    <source>
        <dbReference type="ARBA" id="ARBA00012513"/>
    </source>
</evidence>
<accession>C1E6E5</accession>
<evidence type="ECO:0000256" key="5">
    <source>
        <dbReference type="ARBA" id="ARBA00022777"/>
    </source>
</evidence>
<organism evidence="10 11">
    <name type="scientific">Micromonas commoda (strain RCC299 / NOUM17 / CCMP2709)</name>
    <name type="common">Picoplanktonic green alga</name>
    <dbReference type="NCBI Taxonomy" id="296587"/>
    <lineage>
        <taxon>Eukaryota</taxon>
        <taxon>Viridiplantae</taxon>
        <taxon>Chlorophyta</taxon>
        <taxon>Mamiellophyceae</taxon>
        <taxon>Mamiellales</taxon>
        <taxon>Mamiellaceae</taxon>
        <taxon>Micromonas</taxon>
    </lineage>
</organism>
<evidence type="ECO:0000256" key="8">
    <source>
        <dbReference type="ARBA" id="ARBA00048679"/>
    </source>
</evidence>
<dbReference type="GO" id="GO:0035556">
    <property type="term" value="P:intracellular signal transduction"/>
    <property type="evidence" value="ECO:0007669"/>
    <property type="project" value="TreeGrafter"/>
</dbReference>
<dbReference type="Proteomes" id="UP000002009">
    <property type="component" value="Chromosome 5"/>
</dbReference>
<dbReference type="SMART" id="SM01331">
    <property type="entry name" value="DUF3635"/>
    <property type="match status" value="1"/>
</dbReference>
<dbReference type="eggNOG" id="KOG2464">
    <property type="taxonomic scope" value="Eukaryota"/>
</dbReference>
<dbReference type="GO" id="GO:0005524">
    <property type="term" value="F:ATP binding"/>
    <property type="evidence" value="ECO:0007669"/>
    <property type="project" value="UniProtKB-KW"/>
</dbReference>
<dbReference type="Gene3D" id="1.10.510.10">
    <property type="entry name" value="Transferase(Phosphotransferase) domain 1"/>
    <property type="match status" value="1"/>
</dbReference>